<dbReference type="PhylomeDB" id="B4IEN5"/>
<reference evidence="1 2" key="1">
    <citation type="journal article" date="2007" name="Nature">
        <title>Evolution of genes and genomes on the Drosophila phylogeny.</title>
        <authorList>
            <consortium name="Drosophila 12 Genomes Consortium"/>
            <person name="Clark A.G."/>
            <person name="Eisen M.B."/>
            <person name="Smith D.R."/>
            <person name="Bergman C.M."/>
            <person name="Oliver B."/>
            <person name="Markow T.A."/>
            <person name="Kaufman T.C."/>
            <person name="Kellis M."/>
            <person name="Gelbart W."/>
            <person name="Iyer V.N."/>
            <person name="Pollard D.A."/>
            <person name="Sackton T.B."/>
            <person name="Larracuente A.M."/>
            <person name="Singh N.D."/>
            <person name="Abad J.P."/>
            <person name="Abt D.N."/>
            <person name="Adryan B."/>
            <person name="Aguade M."/>
            <person name="Akashi H."/>
            <person name="Anderson W.W."/>
            <person name="Aquadro C.F."/>
            <person name="Ardell D.H."/>
            <person name="Arguello R."/>
            <person name="Artieri C.G."/>
            <person name="Barbash D.A."/>
            <person name="Barker D."/>
            <person name="Barsanti P."/>
            <person name="Batterham P."/>
            <person name="Batzoglou S."/>
            <person name="Begun D."/>
            <person name="Bhutkar A."/>
            <person name="Blanco E."/>
            <person name="Bosak S.A."/>
            <person name="Bradley R.K."/>
            <person name="Brand A.D."/>
            <person name="Brent M.R."/>
            <person name="Brooks A.N."/>
            <person name="Brown R.H."/>
            <person name="Butlin R.K."/>
            <person name="Caggese C."/>
            <person name="Calvi B.R."/>
            <person name="Bernardo de Carvalho A."/>
            <person name="Caspi A."/>
            <person name="Castrezana S."/>
            <person name="Celniker S.E."/>
            <person name="Chang J.L."/>
            <person name="Chapple C."/>
            <person name="Chatterji S."/>
            <person name="Chinwalla A."/>
            <person name="Civetta A."/>
            <person name="Clifton S.W."/>
            <person name="Comeron J.M."/>
            <person name="Costello J.C."/>
            <person name="Coyne J.A."/>
            <person name="Daub J."/>
            <person name="David R.G."/>
            <person name="Delcher A.L."/>
            <person name="Delehaunty K."/>
            <person name="Do C.B."/>
            <person name="Ebling H."/>
            <person name="Edwards K."/>
            <person name="Eickbush T."/>
            <person name="Evans J.D."/>
            <person name="Filipski A."/>
            <person name="Findeiss S."/>
            <person name="Freyhult E."/>
            <person name="Fulton L."/>
            <person name="Fulton R."/>
            <person name="Garcia A.C."/>
            <person name="Gardiner A."/>
            <person name="Garfield D.A."/>
            <person name="Garvin B.E."/>
            <person name="Gibson G."/>
            <person name="Gilbert D."/>
            <person name="Gnerre S."/>
            <person name="Godfrey J."/>
            <person name="Good R."/>
            <person name="Gotea V."/>
            <person name="Gravely B."/>
            <person name="Greenberg A.J."/>
            <person name="Griffiths-Jones S."/>
            <person name="Gross S."/>
            <person name="Guigo R."/>
            <person name="Gustafson E.A."/>
            <person name="Haerty W."/>
            <person name="Hahn M.W."/>
            <person name="Halligan D.L."/>
            <person name="Halpern A.L."/>
            <person name="Halter G.M."/>
            <person name="Han M.V."/>
            <person name="Heger A."/>
            <person name="Hillier L."/>
            <person name="Hinrichs A.S."/>
            <person name="Holmes I."/>
            <person name="Hoskins R.A."/>
            <person name="Hubisz M.J."/>
            <person name="Hultmark D."/>
            <person name="Huntley M.A."/>
            <person name="Jaffe D.B."/>
            <person name="Jagadeeshan S."/>
            <person name="Jeck W.R."/>
            <person name="Johnson J."/>
            <person name="Jones C.D."/>
            <person name="Jordan W.C."/>
            <person name="Karpen G.H."/>
            <person name="Kataoka E."/>
            <person name="Keightley P.D."/>
            <person name="Kheradpour P."/>
            <person name="Kirkness E.F."/>
            <person name="Koerich L.B."/>
            <person name="Kristiansen K."/>
            <person name="Kudrna D."/>
            <person name="Kulathinal R.J."/>
            <person name="Kumar S."/>
            <person name="Kwok R."/>
            <person name="Lander E."/>
            <person name="Langley C.H."/>
            <person name="Lapoint R."/>
            <person name="Lazzaro B.P."/>
            <person name="Lee S.J."/>
            <person name="Levesque L."/>
            <person name="Li R."/>
            <person name="Lin C.F."/>
            <person name="Lin M.F."/>
            <person name="Lindblad-Toh K."/>
            <person name="Llopart A."/>
            <person name="Long M."/>
            <person name="Low L."/>
            <person name="Lozovsky E."/>
            <person name="Lu J."/>
            <person name="Luo M."/>
            <person name="Machado C.A."/>
            <person name="Makalowski W."/>
            <person name="Marzo M."/>
            <person name="Matsuda M."/>
            <person name="Matzkin L."/>
            <person name="McAllister B."/>
            <person name="McBride C.S."/>
            <person name="McKernan B."/>
            <person name="McKernan K."/>
            <person name="Mendez-Lago M."/>
            <person name="Minx P."/>
            <person name="Mollenhauer M.U."/>
            <person name="Montooth K."/>
            <person name="Mount S.M."/>
            <person name="Mu X."/>
            <person name="Myers E."/>
            <person name="Negre B."/>
            <person name="Newfeld S."/>
            <person name="Nielsen R."/>
            <person name="Noor M.A."/>
            <person name="O'Grady P."/>
            <person name="Pachter L."/>
            <person name="Papaceit M."/>
            <person name="Parisi M.J."/>
            <person name="Parisi M."/>
            <person name="Parts L."/>
            <person name="Pedersen J.S."/>
            <person name="Pesole G."/>
            <person name="Phillippy A.M."/>
            <person name="Ponting C.P."/>
            <person name="Pop M."/>
            <person name="Porcelli D."/>
            <person name="Powell J.R."/>
            <person name="Prohaska S."/>
            <person name="Pruitt K."/>
            <person name="Puig M."/>
            <person name="Quesneville H."/>
            <person name="Ram K.R."/>
            <person name="Rand D."/>
            <person name="Rasmussen M.D."/>
            <person name="Reed L.K."/>
            <person name="Reenan R."/>
            <person name="Reily A."/>
            <person name="Remington K.A."/>
            <person name="Rieger T.T."/>
            <person name="Ritchie M.G."/>
            <person name="Robin C."/>
            <person name="Rogers Y.H."/>
            <person name="Rohde C."/>
            <person name="Rozas J."/>
            <person name="Rubenfield M.J."/>
            <person name="Ruiz A."/>
            <person name="Russo S."/>
            <person name="Salzberg S.L."/>
            <person name="Sanchez-Gracia A."/>
            <person name="Saranga D.J."/>
            <person name="Sato H."/>
            <person name="Schaeffer S.W."/>
            <person name="Schatz M.C."/>
            <person name="Schlenke T."/>
            <person name="Schwartz R."/>
            <person name="Segarra C."/>
            <person name="Singh R.S."/>
            <person name="Sirot L."/>
            <person name="Sirota M."/>
            <person name="Sisneros N.B."/>
            <person name="Smith C.D."/>
            <person name="Smith T.F."/>
            <person name="Spieth J."/>
            <person name="Stage D.E."/>
            <person name="Stark A."/>
            <person name="Stephan W."/>
            <person name="Strausberg R.L."/>
            <person name="Strempel S."/>
            <person name="Sturgill D."/>
            <person name="Sutton G."/>
            <person name="Sutton G.G."/>
            <person name="Tao W."/>
            <person name="Teichmann S."/>
            <person name="Tobari Y.N."/>
            <person name="Tomimura Y."/>
            <person name="Tsolas J.M."/>
            <person name="Valente V.L."/>
            <person name="Venter E."/>
            <person name="Venter J.C."/>
            <person name="Vicario S."/>
            <person name="Vieira F.G."/>
            <person name="Vilella A.J."/>
            <person name="Villasante A."/>
            <person name="Walenz B."/>
            <person name="Wang J."/>
            <person name="Wasserman M."/>
            <person name="Watts T."/>
            <person name="Wilson D."/>
            <person name="Wilson R.K."/>
            <person name="Wing R.A."/>
            <person name="Wolfner M.F."/>
            <person name="Wong A."/>
            <person name="Wong G.K."/>
            <person name="Wu C.I."/>
            <person name="Wu G."/>
            <person name="Yamamoto D."/>
            <person name="Yang H.P."/>
            <person name="Yang S.P."/>
            <person name="Yorke J.A."/>
            <person name="Yoshida K."/>
            <person name="Zdobnov E."/>
            <person name="Zhang P."/>
            <person name="Zhang Y."/>
            <person name="Zimin A.V."/>
            <person name="Baldwin J."/>
            <person name="Abdouelleil A."/>
            <person name="Abdulkadir J."/>
            <person name="Abebe A."/>
            <person name="Abera B."/>
            <person name="Abreu J."/>
            <person name="Acer S.C."/>
            <person name="Aftuck L."/>
            <person name="Alexander A."/>
            <person name="An P."/>
            <person name="Anderson E."/>
            <person name="Anderson S."/>
            <person name="Arachi H."/>
            <person name="Azer M."/>
            <person name="Bachantsang P."/>
            <person name="Barry A."/>
            <person name="Bayul T."/>
            <person name="Berlin A."/>
            <person name="Bessette D."/>
            <person name="Bloom T."/>
            <person name="Blye J."/>
            <person name="Boguslavskiy L."/>
            <person name="Bonnet C."/>
            <person name="Boukhgalter B."/>
            <person name="Bourzgui I."/>
            <person name="Brown A."/>
            <person name="Cahill P."/>
            <person name="Channer S."/>
            <person name="Cheshatsang Y."/>
            <person name="Chuda L."/>
            <person name="Citroen M."/>
            <person name="Collymore A."/>
            <person name="Cooke P."/>
            <person name="Costello M."/>
            <person name="D'Aco K."/>
            <person name="Daza R."/>
            <person name="De Haan G."/>
            <person name="DeGray S."/>
            <person name="DeMaso C."/>
            <person name="Dhargay N."/>
            <person name="Dooley K."/>
            <person name="Dooley E."/>
            <person name="Doricent M."/>
            <person name="Dorje P."/>
            <person name="Dorjee K."/>
            <person name="Dupes A."/>
            <person name="Elong R."/>
            <person name="Falk J."/>
            <person name="Farina A."/>
            <person name="Faro S."/>
            <person name="Ferguson D."/>
            <person name="Fisher S."/>
            <person name="Foley C.D."/>
            <person name="Franke A."/>
            <person name="Friedrich D."/>
            <person name="Gadbois L."/>
            <person name="Gearin G."/>
            <person name="Gearin C.R."/>
            <person name="Giannoukos G."/>
            <person name="Goode T."/>
            <person name="Graham J."/>
            <person name="Grandbois E."/>
            <person name="Grewal S."/>
            <person name="Gyaltsen K."/>
            <person name="Hafez N."/>
            <person name="Hagos B."/>
            <person name="Hall J."/>
            <person name="Henson C."/>
            <person name="Hollinger A."/>
            <person name="Honan T."/>
            <person name="Huard M.D."/>
            <person name="Hughes L."/>
            <person name="Hurhula B."/>
            <person name="Husby M.E."/>
            <person name="Kamat A."/>
            <person name="Kanga B."/>
            <person name="Kashin S."/>
            <person name="Khazanovich D."/>
            <person name="Kisner P."/>
            <person name="Lance K."/>
            <person name="Lara M."/>
            <person name="Lee W."/>
            <person name="Lennon N."/>
            <person name="Letendre F."/>
            <person name="LeVine R."/>
            <person name="Lipovsky A."/>
            <person name="Liu X."/>
            <person name="Liu J."/>
            <person name="Liu S."/>
            <person name="Lokyitsang T."/>
            <person name="Lokyitsang Y."/>
            <person name="Lubonja R."/>
            <person name="Lui A."/>
            <person name="MacDonald P."/>
            <person name="Magnisalis V."/>
            <person name="Maru K."/>
            <person name="Matthews C."/>
            <person name="McCusker W."/>
            <person name="McDonough S."/>
            <person name="Mehta T."/>
            <person name="Meldrim J."/>
            <person name="Meneus L."/>
            <person name="Mihai O."/>
            <person name="Mihalev A."/>
            <person name="Mihova T."/>
            <person name="Mittelman R."/>
            <person name="Mlenga V."/>
            <person name="Montmayeur A."/>
            <person name="Mulrain L."/>
            <person name="Navidi A."/>
            <person name="Naylor J."/>
            <person name="Negash T."/>
            <person name="Nguyen T."/>
            <person name="Nguyen N."/>
            <person name="Nicol R."/>
            <person name="Norbu C."/>
            <person name="Norbu N."/>
            <person name="Novod N."/>
            <person name="O'Neill B."/>
            <person name="Osman S."/>
            <person name="Markiewicz E."/>
            <person name="Oyono O.L."/>
            <person name="Patti C."/>
            <person name="Phunkhang P."/>
            <person name="Pierre F."/>
            <person name="Priest M."/>
            <person name="Raghuraman S."/>
            <person name="Rege F."/>
            <person name="Reyes R."/>
            <person name="Rise C."/>
            <person name="Rogov P."/>
            <person name="Ross K."/>
            <person name="Ryan E."/>
            <person name="Settipalli S."/>
            <person name="Shea T."/>
            <person name="Sherpa N."/>
            <person name="Shi L."/>
            <person name="Shih D."/>
            <person name="Sparrow T."/>
            <person name="Spaulding J."/>
            <person name="Stalker J."/>
            <person name="Stange-Thomann N."/>
            <person name="Stavropoulos S."/>
            <person name="Stone C."/>
            <person name="Strader C."/>
            <person name="Tesfaye S."/>
            <person name="Thomson T."/>
            <person name="Thoulutsang Y."/>
            <person name="Thoulutsang D."/>
            <person name="Topham K."/>
            <person name="Topping I."/>
            <person name="Tsamla T."/>
            <person name="Vassiliev H."/>
            <person name="Vo A."/>
            <person name="Wangchuk T."/>
            <person name="Wangdi T."/>
            <person name="Weiand M."/>
            <person name="Wilkinson J."/>
            <person name="Wilson A."/>
            <person name="Yadav S."/>
            <person name="Young G."/>
            <person name="Yu Q."/>
            <person name="Zembek L."/>
            <person name="Zhong D."/>
            <person name="Zimmer A."/>
            <person name="Zwirko Z."/>
            <person name="Jaffe D.B."/>
            <person name="Alvarez P."/>
            <person name="Brockman W."/>
            <person name="Butler J."/>
            <person name="Chin C."/>
            <person name="Gnerre S."/>
            <person name="Grabherr M."/>
            <person name="Kleber M."/>
            <person name="Mauceli E."/>
            <person name="MacCallum I."/>
        </authorList>
    </citation>
    <scope>NUCLEOTIDE SEQUENCE [LARGE SCALE GENOMIC DNA]</scope>
    <source>
        <strain evidence="2">Rob3c / Tucson 14021-0248.25</strain>
    </source>
</reference>
<protein>
    <submittedName>
        <fullName evidence="1">GM10619</fullName>
    </submittedName>
</protein>
<proteinExistence type="predicted"/>
<dbReference type="PANTHER" id="PTHR20898">
    <property type="entry name" value="DAEDALUS ON 3-RELATED-RELATED"/>
    <property type="match status" value="1"/>
</dbReference>
<dbReference type="KEGG" id="dse:6617887"/>
<gene>
    <name evidence="1" type="primary">Dsec\GM10619</name>
    <name evidence="1" type="ORF">Dsec_GM10619</name>
</gene>
<evidence type="ECO:0000313" key="1">
    <source>
        <dbReference type="EMBL" id="EDW46062.1"/>
    </source>
</evidence>
<dbReference type="Pfam" id="PF06477">
    <property type="entry name" value="DUF1091"/>
    <property type="match status" value="1"/>
</dbReference>
<dbReference type="InterPro" id="IPR010512">
    <property type="entry name" value="DUF1091"/>
</dbReference>
<name>B4IEN5_DROSE</name>
<dbReference type="EMBL" id="CH480831">
    <property type="protein sequence ID" value="EDW46062.1"/>
    <property type="molecule type" value="Genomic_DNA"/>
</dbReference>
<dbReference type="Proteomes" id="UP000001292">
    <property type="component" value="Unassembled WGS sequence"/>
</dbReference>
<organism evidence="2">
    <name type="scientific">Drosophila sechellia</name>
    <name type="common">Fruit fly</name>
    <dbReference type="NCBI Taxonomy" id="7238"/>
    <lineage>
        <taxon>Eukaryota</taxon>
        <taxon>Metazoa</taxon>
        <taxon>Ecdysozoa</taxon>
        <taxon>Arthropoda</taxon>
        <taxon>Hexapoda</taxon>
        <taxon>Insecta</taxon>
        <taxon>Pterygota</taxon>
        <taxon>Neoptera</taxon>
        <taxon>Endopterygota</taxon>
        <taxon>Diptera</taxon>
        <taxon>Brachycera</taxon>
        <taxon>Muscomorpha</taxon>
        <taxon>Ephydroidea</taxon>
        <taxon>Drosophilidae</taxon>
        <taxon>Drosophila</taxon>
        <taxon>Sophophora</taxon>
    </lineage>
</organism>
<keyword evidence="2" id="KW-1185">Reference proteome</keyword>
<dbReference type="SMART" id="SM00697">
    <property type="entry name" value="DM8"/>
    <property type="match status" value="1"/>
</dbReference>
<dbReference type="HOGENOM" id="CLU_1671196_0_0_1"/>
<dbReference type="PANTHER" id="PTHR20898:SF0">
    <property type="entry name" value="DAEDALUS ON 3-RELATED"/>
    <property type="match status" value="1"/>
</dbReference>
<accession>B4IEN5</accession>
<dbReference type="OMA" id="FPLHCPF"/>
<sequence>MDAYMTQIECPIHSPEFVQNFSCRLNKKSPNSGSKSFSAEFSLRKEVSDVRGVYVFSFKQGKSIINYTAMELDYCQALAALQSQILFKIIANELRRVSNFPLHCPFQMNKRYFVDEFTINSKLIPSYTPEMIFTSDCNIFIKKRRAMQLTIHGRVVRR</sequence>
<dbReference type="OrthoDB" id="8040949at2759"/>
<dbReference type="AlphaFoldDB" id="B4IEN5"/>
<evidence type="ECO:0000313" key="2">
    <source>
        <dbReference type="Proteomes" id="UP000001292"/>
    </source>
</evidence>